<dbReference type="Pfam" id="PF17919">
    <property type="entry name" value="RT_RNaseH_2"/>
    <property type="match status" value="1"/>
</dbReference>
<feature type="domain" description="Reverse transcriptase/retrotransposon-derived protein RNase H-like" evidence="1">
    <location>
        <begin position="2"/>
        <end position="83"/>
    </location>
</feature>
<gene>
    <name evidence="2" type="ORF">PM001_LOCUS12801</name>
</gene>
<evidence type="ECO:0000313" key="3">
    <source>
        <dbReference type="Proteomes" id="UP001162060"/>
    </source>
</evidence>
<dbReference type="Proteomes" id="UP001162060">
    <property type="component" value="Unassembled WGS sequence"/>
</dbReference>
<dbReference type="AlphaFoldDB" id="A0AAV1TZ15"/>
<protein>
    <recommendedName>
        <fullName evidence="1">Reverse transcriptase/retrotransposon-derived protein RNase H-like domain-containing protein</fullName>
    </recommendedName>
</protein>
<proteinExistence type="predicted"/>
<dbReference type="InterPro" id="IPR041577">
    <property type="entry name" value="RT_RNaseH_2"/>
</dbReference>
<reference evidence="2" key="1">
    <citation type="submission" date="2024-01" db="EMBL/GenBank/DDBJ databases">
        <authorList>
            <person name="Webb A."/>
        </authorList>
    </citation>
    <scope>NUCLEOTIDE SEQUENCE</scope>
    <source>
        <strain evidence="2">Pm1</strain>
    </source>
</reference>
<sequence length="91" mass="10473">MASAPVLVISDDSKPYYFVCDASDYAIGFALMQINHEGRERVVNYQSRQMGPAEMDYPIHDKELLAMRYALIKFREHLLGERTFALYADHA</sequence>
<name>A0AAV1TZ15_9STRA</name>
<dbReference type="PANTHER" id="PTHR34072">
    <property type="entry name" value="ENZYMATIC POLYPROTEIN-RELATED"/>
    <property type="match status" value="1"/>
</dbReference>
<evidence type="ECO:0000259" key="1">
    <source>
        <dbReference type="Pfam" id="PF17919"/>
    </source>
</evidence>
<dbReference type="InterPro" id="IPR043502">
    <property type="entry name" value="DNA/RNA_pol_sf"/>
</dbReference>
<dbReference type="EMBL" id="CAKLBY020000113">
    <property type="protein sequence ID" value="CAK7927651.1"/>
    <property type="molecule type" value="Genomic_DNA"/>
</dbReference>
<organism evidence="2 3">
    <name type="scientific">Peronospora matthiolae</name>
    <dbReference type="NCBI Taxonomy" id="2874970"/>
    <lineage>
        <taxon>Eukaryota</taxon>
        <taxon>Sar</taxon>
        <taxon>Stramenopiles</taxon>
        <taxon>Oomycota</taxon>
        <taxon>Peronosporomycetes</taxon>
        <taxon>Peronosporales</taxon>
        <taxon>Peronosporaceae</taxon>
        <taxon>Peronospora</taxon>
    </lineage>
</organism>
<accession>A0AAV1TZ15</accession>
<dbReference type="Gene3D" id="3.10.20.370">
    <property type="match status" value="1"/>
</dbReference>
<evidence type="ECO:0000313" key="2">
    <source>
        <dbReference type="EMBL" id="CAK7927651.1"/>
    </source>
</evidence>
<comment type="caution">
    <text evidence="2">The sequence shown here is derived from an EMBL/GenBank/DDBJ whole genome shotgun (WGS) entry which is preliminary data.</text>
</comment>
<dbReference type="PANTHER" id="PTHR34072:SF56">
    <property type="entry name" value="REVERSE TRANSCRIPTASE_RETROTRANSPOSON-DERIVED PROTEIN RNASE H-LIKE DOMAIN-CONTAINING PROTEIN"/>
    <property type="match status" value="1"/>
</dbReference>
<dbReference type="SUPFAM" id="SSF56672">
    <property type="entry name" value="DNA/RNA polymerases"/>
    <property type="match status" value="1"/>
</dbReference>